<organism evidence="3 4">
    <name type="scientific">Chitinivorax tropicus</name>
    <dbReference type="NCBI Taxonomy" id="714531"/>
    <lineage>
        <taxon>Bacteria</taxon>
        <taxon>Pseudomonadati</taxon>
        <taxon>Pseudomonadota</taxon>
        <taxon>Betaproteobacteria</taxon>
        <taxon>Chitinivorax</taxon>
    </lineage>
</organism>
<dbReference type="Proteomes" id="UP000575898">
    <property type="component" value="Unassembled WGS sequence"/>
</dbReference>
<proteinExistence type="predicted"/>
<dbReference type="RefSeq" id="WP_184036248.1">
    <property type="nucleotide sequence ID" value="NZ_JACHHY010000005.1"/>
</dbReference>
<dbReference type="SUPFAM" id="SSF53850">
    <property type="entry name" value="Periplasmic binding protein-like II"/>
    <property type="match status" value="2"/>
</dbReference>
<name>A0A840MRK6_9PROT</name>
<dbReference type="EMBL" id="JACHHY010000005">
    <property type="protein sequence ID" value="MBB5017851.1"/>
    <property type="molecule type" value="Genomic_DNA"/>
</dbReference>
<sequence length="371" mass="41450">MRRCVLCFILGLFPGLLIADTGPLEIVLGAEPTPPYAFEEKGEVRGFYRELLTEVLRGSGYQLRLQIIPPRRSKAMLLSGEIDGVVGVERNFPGVEQAVNSQPLLNINLHAITRSDTGLSYQSISDLEGRVIGAVAGLGLDLRFPNLHFEFVSDAELNLRKLIYKRFDVFLEDPTIVRYLASNKSQEYANRYLVLNPPIDRLDVVVVMNRLGRYTQAKLDALNRGLQQFRKQPKLAELKQRWALVEEPTRIARQGSLAVVVHPSSATHKLTEAQVAAVFLGKGLSGAFQPIDLPDEDPLREQFYLKIANLSPQQVKAQWARLVFSGMATTQPKVIKSSEEALMKVAERPGSIAYVDGSQVNDRVKVVYWVP</sequence>
<dbReference type="PANTHER" id="PTHR35936:SF25">
    <property type="entry name" value="ABC TRANSPORTER SUBSTRATE-BINDING PROTEIN"/>
    <property type="match status" value="1"/>
</dbReference>
<evidence type="ECO:0000313" key="4">
    <source>
        <dbReference type="Proteomes" id="UP000575898"/>
    </source>
</evidence>
<feature type="domain" description="Solute-binding protein family 3/N-terminal" evidence="2">
    <location>
        <begin position="25"/>
        <end position="246"/>
    </location>
</feature>
<protein>
    <submittedName>
        <fullName evidence="3">ABC-type amino acid transport substrate-binding protein</fullName>
    </submittedName>
</protein>
<dbReference type="SMART" id="SM00062">
    <property type="entry name" value="PBPb"/>
    <property type="match status" value="1"/>
</dbReference>
<comment type="caution">
    <text evidence="3">The sequence shown here is derived from an EMBL/GenBank/DDBJ whole genome shotgun (WGS) entry which is preliminary data.</text>
</comment>
<evidence type="ECO:0000259" key="2">
    <source>
        <dbReference type="SMART" id="SM00062"/>
    </source>
</evidence>
<evidence type="ECO:0000256" key="1">
    <source>
        <dbReference type="ARBA" id="ARBA00022729"/>
    </source>
</evidence>
<gene>
    <name evidence="3" type="ORF">HNQ59_001121</name>
</gene>
<reference evidence="3 4" key="1">
    <citation type="submission" date="2020-08" db="EMBL/GenBank/DDBJ databases">
        <title>Genomic Encyclopedia of Type Strains, Phase IV (KMG-IV): sequencing the most valuable type-strain genomes for metagenomic binning, comparative biology and taxonomic classification.</title>
        <authorList>
            <person name="Goeker M."/>
        </authorList>
    </citation>
    <scope>NUCLEOTIDE SEQUENCE [LARGE SCALE GENOMIC DNA]</scope>
    <source>
        <strain evidence="3 4">DSM 27165</strain>
    </source>
</reference>
<keyword evidence="4" id="KW-1185">Reference proteome</keyword>
<dbReference type="InterPro" id="IPR001638">
    <property type="entry name" value="Solute-binding_3/MltF_N"/>
</dbReference>
<dbReference type="PANTHER" id="PTHR35936">
    <property type="entry name" value="MEMBRANE-BOUND LYTIC MUREIN TRANSGLYCOSYLASE F"/>
    <property type="match status" value="1"/>
</dbReference>
<accession>A0A840MRK6</accession>
<keyword evidence="1" id="KW-0732">Signal</keyword>
<dbReference type="Gene3D" id="3.40.190.10">
    <property type="entry name" value="Periplasmic binding protein-like II"/>
    <property type="match status" value="3"/>
</dbReference>
<evidence type="ECO:0000313" key="3">
    <source>
        <dbReference type="EMBL" id="MBB5017851.1"/>
    </source>
</evidence>
<dbReference type="AlphaFoldDB" id="A0A840MRK6"/>
<dbReference type="Pfam" id="PF00497">
    <property type="entry name" value="SBP_bac_3"/>
    <property type="match status" value="1"/>
</dbReference>